<evidence type="ECO:0000256" key="3">
    <source>
        <dbReference type="ARBA" id="ARBA00022630"/>
    </source>
</evidence>
<evidence type="ECO:0000313" key="10">
    <source>
        <dbReference type="EMBL" id="GAX82963.1"/>
    </source>
</evidence>
<keyword evidence="7" id="KW-1015">Disulfide bond</keyword>
<dbReference type="PANTHER" id="PTHR12645">
    <property type="entry name" value="ALR/ERV"/>
    <property type="match status" value="1"/>
</dbReference>
<dbReference type="InterPro" id="IPR036774">
    <property type="entry name" value="ERV/ALR_sulphydryl_oxid_sf"/>
</dbReference>
<gene>
    <name evidence="10" type="ORF">CEUSTIGMA_g10390.t1</name>
</gene>
<dbReference type="InterPro" id="IPR017905">
    <property type="entry name" value="ERV/ALR_sulphydryl_oxidase"/>
</dbReference>
<dbReference type="GO" id="GO:0050660">
    <property type="term" value="F:flavin adenine dinucleotide binding"/>
    <property type="evidence" value="ECO:0007669"/>
    <property type="project" value="TreeGrafter"/>
</dbReference>
<evidence type="ECO:0000256" key="1">
    <source>
        <dbReference type="ARBA" id="ARBA00001974"/>
    </source>
</evidence>
<evidence type="ECO:0000256" key="6">
    <source>
        <dbReference type="ARBA" id="ARBA00023128"/>
    </source>
</evidence>
<keyword evidence="3 8" id="KW-0285">Flavoprotein</keyword>
<dbReference type="OrthoDB" id="17199at2759"/>
<organism evidence="10 11">
    <name type="scientific">Chlamydomonas eustigma</name>
    <dbReference type="NCBI Taxonomy" id="1157962"/>
    <lineage>
        <taxon>Eukaryota</taxon>
        <taxon>Viridiplantae</taxon>
        <taxon>Chlorophyta</taxon>
        <taxon>core chlorophytes</taxon>
        <taxon>Chlorophyceae</taxon>
        <taxon>CS clade</taxon>
        <taxon>Chlamydomonadales</taxon>
        <taxon>Chlamydomonadaceae</taxon>
        <taxon>Chlamydomonas</taxon>
    </lineage>
</organism>
<dbReference type="STRING" id="1157962.A0A250XIU6"/>
<dbReference type="PANTHER" id="PTHR12645:SF0">
    <property type="entry name" value="FAD-LINKED SULFHYDRYL OXIDASE ALR"/>
    <property type="match status" value="1"/>
</dbReference>
<keyword evidence="11" id="KW-1185">Reference proteome</keyword>
<proteinExistence type="predicted"/>
<accession>A0A250XIU6</accession>
<evidence type="ECO:0000256" key="5">
    <source>
        <dbReference type="ARBA" id="ARBA00023002"/>
    </source>
</evidence>
<dbReference type="PROSITE" id="PS51324">
    <property type="entry name" value="ERV_ALR"/>
    <property type="match status" value="1"/>
</dbReference>
<evidence type="ECO:0000256" key="8">
    <source>
        <dbReference type="RuleBase" id="RU371123"/>
    </source>
</evidence>
<dbReference type="AlphaFoldDB" id="A0A250XIU6"/>
<dbReference type="EMBL" id="BEGY01000089">
    <property type="protein sequence ID" value="GAX82963.1"/>
    <property type="molecule type" value="Genomic_DNA"/>
</dbReference>
<dbReference type="EC" id="1.8.3.2" evidence="8"/>
<comment type="caution">
    <text evidence="10">The sequence shown here is derived from an EMBL/GenBank/DDBJ whole genome shotgun (WGS) entry which is preliminary data.</text>
</comment>
<evidence type="ECO:0000313" key="11">
    <source>
        <dbReference type="Proteomes" id="UP000232323"/>
    </source>
</evidence>
<comment type="cofactor">
    <cofactor evidence="1 8">
        <name>FAD</name>
        <dbReference type="ChEBI" id="CHEBI:57692"/>
    </cofactor>
</comment>
<feature type="domain" description="ERV/ALR sulfhydryl oxidase" evidence="9">
    <location>
        <begin position="58"/>
        <end position="158"/>
    </location>
</feature>
<reference evidence="10 11" key="1">
    <citation type="submission" date="2017-08" db="EMBL/GenBank/DDBJ databases">
        <title>Acidophilic green algal genome provides insights into adaptation to an acidic environment.</title>
        <authorList>
            <person name="Hirooka S."/>
            <person name="Hirose Y."/>
            <person name="Kanesaki Y."/>
            <person name="Higuchi S."/>
            <person name="Fujiwara T."/>
            <person name="Onuma R."/>
            <person name="Era A."/>
            <person name="Ohbayashi R."/>
            <person name="Uzuka A."/>
            <person name="Nozaki H."/>
            <person name="Yoshikawa H."/>
            <person name="Miyagishima S.Y."/>
        </authorList>
    </citation>
    <scope>NUCLEOTIDE SEQUENCE [LARGE SCALE GENOMIC DNA]</scope>
    <source>
        <strain evidence="10 11">NIES-2499</strain>
    </source>
</reference>
<keyword evidence="4 8" id="KW-0274">FAD</keyword>
<keyword evidence="6" id="KW-0496">Mitochondrion</keyword>
<dbReference type="SUPFAM" id="SSF69000">
    <property type="entry name" value="FAD-dependent thiol oxidase"/>
    <property type="match status" value="1"/>
</dbReference>
<dbReference type="GO" id="GO:0005758">
    <property type="term" value="C:mitochondrial intermembrane space"/>
    <property type="evidence" value="ECO:0007669"/>
    <property type="project" value="UniProtKB-SubCell"/>
</dbReference>
<evidence type="ECO:0000256" key="4">
    <source>
        <dbReference type="ARBA" id="ARBA00022827"/>
    </source>
</evidence>
<dbReference type="Pfam" id="PF04777">
    <property type="entry name" value="Evr1_Alr"/>
    <property type="match status" value="1"/>
</dbReference>
<dbReference type="GO" id="GO:0016971">
    <property type="term" value="F:flavin-dependent sulfhydryl oxidase activity"/>
    <property type="evidence" value="ECO:0007669"/>
    <property type="project" value="InterPro"/>
</dbReference>
<dbReference type="InterPro" id="IPR039799">
    <property type="entry name" value="ALR/ERV"/>
</dbReference>
<protein>
    <recommendedName>
        <fullName evidence="8">Sulfhydryl oxidase</fullName>
        <ecNumber evidence="8">1.8.3.2</ecNumber>
    </recommendedName>
</protein>
<dbReference type="Gene3D" id="1.20.120.310">
    <property type="entry name" value="ERV/ALR sulfhydryl oxidase domain"/>
    <property type="match status" value="1"/>
</dbReference>
<evidence type="ECO:0000259" key="9">
    <source>
        <dbReference type="PROSITE" id="PS51324"/>
    </source>
</evidence>
<comment type="catalytic activity">
    <reaction evidence="8">
        <text>2 R'C(R)SH + O2 = R'C(R)S-S(R)CR' + H2O2</text>
        <dbReference type="Rhea" id="RHEA:17357"/>
        <dbReference type="ChEBI" id="CHEBI:15379"/>
        <dbReference type="ChEBI" id="CHEBI:16240"/>
        <dbReference type="ChEBI" id="CHEBI:16520"/>
        <dbReference type="ChEBI" id="CHEBI:17412"/>
        <dbReference type="EC" id="1.8.3.2"/>
    </reaction>
</comment>
<evidence type="ECO:0000256" key="2">
    <source>
        <dbReference type="ARBA" id="ARBA00004569"/>
    </source>
</evidence>
<name>A0A250XIU6_9CHLO</name>
<evidence type="ECO:0000256" key="7">
    <source>
        <dbReference type="ARBA" id="ARBA00023157"/>
    </source>
</evidence>
<keyword evidence="5 8" id="KW-0560">Oxidoreductase</keyword>
<dbReference type="Proteomes" id="UP000232323">
    <property type="component" value="Unassembled WGS sequence"/>
</dbReference>
<sequence>MSETASQPRVKAASTDCKACRGVTDMLSAFARGGFSKPKMNPEEDGIVSRDTSSLSVSVKDQTTSGRATWTFLHTTAAYYPDSPSTHQQSLMRSMMEGLAEFYPCHHCAAHFREQIKESPPQVDSAMALSQWLCRMHNEVNDLLGKPLFDCSRVMERWKDGPADGTCD</sequence>
<comment type="subcellular location">
    <subcellularLocation>
        <location evidence="2">Mitochondrion intermembrane space</location>
    </subcellularLocation>
</comment>
<dbReference type="FunFam" id="1.20.120.310:FF:000003">
    <property type="entry name" value="Sulfhydryl oxidase"/>
    <property type="match status" value="1"/>
</dbReference>